<dbReference type="CDD" id="cd06093">
    <property type="entry name" value="PX_domain"/>
    <property type="match status" value="1"/>
</dbReference>
<dbReference type="GO" id="GO:0005770">
    <property type="term" value="C:late endosome"/>
    <property type="evidence" value="ECO:0007669"/>
    <property type="project" value="TreeGrafter"/>
</dbReference>
<dbReference type="GO" id="GO:0005085">
    <property type="term" value="F:guanyl-nucleotide exchange factor activity"/>
    <property type="evidence" value="ECO:0007669"/>
    <property type="project" value="TreeGrafter"/>
</dbReference>
<evidence type="ECO:0000256" key="1">
    <source>
        <dbReference type="ARBA" id="ARBA00007428"/>
    </source>
</evidence>
<dbReference type="InterPro" id="IPR036770">
    <property type="entry name" value="Ankyrin_rpt-contain_sf"/>
</dbReference>
<feature type="compositionally biased region" description="Low complexity" evidence="2">
    <location>
        <begin position="232"/>
        <end position="244"/>
    </location>
</feature>
<evidence type="ECO:0000259" key="3">
    <source>
        <dbReference type="PROSITE" id="PS51205"/>
    </source>
</evidence>
<accession>U4L925</accession>
<dbReference type="SUPFAM" id="SSF109993">
    <property type="entry name" value="VPS9 domain"/>
    <property type="match status" value="1"/>
</dbReference>
<feature type="region of interest" description="Disordered" evidence="2">
    <location>
        <begin position="504"/>
        <end position="663"/>
    </location>
</feature>
<dbReference type="SMART" id="SM00248">
    <property type="entry name" value="ANK"/>
    <property type="match status" value="5"/>
</dbReference>
<dbReference type="STRING" id="1076935.U4L925"/>
<reference evidence="4 5" key="1">
    <citation type="journal article" date="2013" name="PLoS Genet.">
        <title>The genome and development-dependent transcriptomes of Pyronema confluens: a window into fungal evolution.</title>
        <authorList>
            <person name="Traeger S."/>
            <person name="Altegoer F."/>
            <person name="Freitag M."/>
            <person name="Gabaldon T."/>
            <person name="Kempken F."/>
            <person name="Kumar A."/>
            <person name="Marcet-Houben M."/>
            <person name="Poggeler S."/>
            <person name="Stajich J.E."/>
            <person name="Nowrousian M."/>
        </authorList>
    </citation>
    <scope>NUCLEOTIDE SEQUENCE [LARGE SCALE GENOMIC DNA]</scope>
    <source>
        <strain evidence="5">CBS 100304</strain>
        <tissue evidence="4">Vegetative mycelium</tissue>
    </source>
</reference>
<dbReference type="SUPFAM" id="SSF48403">
    <property type="entry name" value="Ankyrin repeat"/>
    <property type="match status" value="1"/>
</dbReference>
<name>U4L925_PYROM</name>
<evidence type="ECO:0000313" key="4">
    <source>
        <dbReference type="EMBL" id="CCX13558.1"/>
    </source>
</evidence>
<organism evidence="4 5">
    <name type="scientific">Pyronema omphalodes (strain CBS 100304)</name>
    <name type="common">Pyronema confluens</name>
    <dbReference type="NCBI Taxonomy" id="1076935"/>
    <lineage>
        <taxon>Eukaryota</taxon>
        <taxon>Fungi</taxon>
        <taxon>Dikarya</taxon>
        <taxon>Ascomycota</taxon>
        <taxon>Pezizomycotina</taxon>
        <taxon>Pezizomycetes</taxon>
        <taxon>Pezizales</taxon>
        <taxon>Pyronemataceae</taxon>
        <taxon>Pyronema</taxon>
    </lineage>
</organism>
<feature type="compositionally biased region" description="Acidic residues" evidence="2">
    <location>
        <begin position="538"/>
        <end position="548"/>
    </location>
</feature>
<feature type="region of interest" description="Disordered" evidence="2">
    <location>
        <begin position="225"/>
        <end position="244"/>
    </location>
</feature>
<dbReference type="PROSITE" id="PS51205">
    <property type="entry name" value="VPS9"/>
    <property type="match status" value="1"/>
</dbReference>
<dbReference type="SUPFAM" id="SSF64268">
    <property type="entry name" value="PX domain"/>
    <property type="match status" value="1"/>
</dbReference>
<dbReference type="Pfam" id="PF02204">
    <property type="entry name" value="VPS9"/>
    <property type="match status" value="1"/>
</dbReference>
<dbReference type="OrthoDB" id="7464126at2759"/>
<dbReference type="Pfam" id="PF13857">
    <property type="entry name" value="Ank_5"/>
    <property type="match status" value="1"/>
</dbReference>
<gene>
    <name evidence="4" type="ORF">PCON_13151</name>
</gene>
<dbReference type="GO" id="GO:0000149">
    <property type="term" value="F:SNARE binding"/>
    <property type="evidence" value="ECO:0007669"/>
    <property type="project" value="TreeGrafter"/>
</dbReference>
<dbReference type="GO" id="GO:0035091">
    <property type="term" value="F:phosphatidylinositol binding"/>
    <property type="evidence" value="ECO:0007669"/>
    <property type="project" value="InterPro"/>
</dbReference>
<feature type="compositionally biased region" description="Acidic residues" evidence="2">
    <location>
        <begin position="625"/>
        <end position="635"/>
    </location>
</feature>
<dbReference type="InterPro" id="IPR036871">
    <property type="entry name" value="PX_dom_sf"/>
</dbReference>
<dbReference type="Gene3D" id="1.20.1050.80">
    <property type="entry name" value="VPS9 domain"/>
    <property type="match status" value="1"/>
</dbReference>
<evidence type="ECO:0000313" key="5">
    <source>
        <dbReference type="Proteomes" id="UP000018144"/>
    </source>
</evidence>
<dbReference type="GO" id="GO:0005769">
    <property type="term" value="C:early endosome"/>
    <property type="evidence" value="ECO:0007669"/>
    <property type="project" value="TreeGrafter"/>
</dbReference>
<dbReference type="InterPro" id="IPR037191">
    <property type="entry name" value="VPS9_dom_sf"/>
</dbReference>
<dbReference type="GO" id="GO:0045022">
    <property type="term" value="P:early endosome to late endosome transport"/>
    <property type="evidence" value="ECO:0007669"/>
    <property type="project" value="TreeGrafter"/>
</dbReference>
<proteinExistence type="inferred from homology"/>
<dbReference type="eggNOG" id="ENOG502R3ZQ">
    <property type="taxonomic scope" value="Eukaryota"/>
</dbReference>
<comment type="similarity">
    <text evidence="1">Belongs to the UPF0507 family.</text>
</comment>
<keyword evidence="5" id="KW-1185">Reference proteome</keyword>
<dbReference type="EMBL" id="HF935853">
    <property type="protein sequence ID" value="CCX13558.1"/>
    <property type="molecule type" value="Genomic_DNA"/>
</dbReference>
<dbReference type="PANTHER" id="PTHR24170">
    <property type="entry name" value="ANKYRIN REPEAT DOMAIN-CONTAINING PROTEIN 27"/>
    <property type="match status" value="1"/>
</dbReference>
<dbReference type="PANTHER" id="PTHR24170:SF1">
    <property type="entry name" value="DOMAIN PROTEIN, PUTATIVE (AFU_ORTHOLOGUE AFUA_1G09870)-RELATED"/>
    <property type="match status" value="1"/>
</dbReference>
<evidence type="ECO:0000256" key="2">
    <source>
        <dbReference type="SAM" id="MobiDB-lite"/>
    </source>
</evidence>
<feature type="region of interest" description="Disordered" evidence="2">
    <location>
        <begin position="157"/>
        <end position="183"/>
    </location>
</feature>
<dbReference type="GO" id="GO:0097422">
    <property type="term" value="C:tubular endosome"/>
    <property type="evidence" value="ECO:0007669"/>
    <property type="project" value="TreeGrafter"/>
</dbReference>
<protein>
    <submittedName>
        <fullName evidence="4">Similar to UPF0507 protein YALI0E18612g acc. no. Q6C5F1</fullName>
    </submittedName>
</protein>
<sequence>MPLLNPYLRAFFRSALPAQCTPVHDYILLVPTTEILTNTRDRESGSMYSDLVTSDEFLGSHVLRIPNNTASTQNVGGRETRGKAKQFTTINGRTVVVKDTYVYSNKGFRNLNQAQLLHDTLHYPDEHGDPEPWLIYFISKPLIGQLEHVSTIPPYLRERSGKHIDGPPTPGPSAGPSRQSGKKKDVRSFNELLMLFPMIARQMQPGLEKLFHEFEISFQKYKPLQLPPPSPASSRSGRSGSVNSAVSGDVYKQAADESEIRRSLEAAITAAADLFQRVDQAQLDLLASTTDLTGAAVDRLIERYVAEQLHDTTLFPRLCATQAAQDEELEQKVLQMSNVDLTQVGIPSFETQEKKSLAKRVARGITSFEKIGAAKSPHAMVEHLLDTARTLTKLDDNDEDNKNLPAGEKAPSMVTMNADMLVSLLLIVVIRAKVPHLHACLSYMRNFVFVEDVEQGEIGYILSTLEAVLFHILQDHTLTAASRANDKLWRSVRQGNIKAAKKILEKGKATEEQPSSGDASDEDDSLISGIDGISLDNSPEEDASDIEPENSPTPEKALPEKPLPEIPALNDDTTMNGDTEDKPEIKPQSRKSSFSSLRSNNGQSSSSVNISDEEPASIPPRQDSPDDSPEEDNQENDTSKDSTEEPVLNGVQLGTPLDKEGPPPVELAFGTPTSPTTGVANVRIEALQSDDNDDADSINSRMGLNKPLPAPRIAITRFDMEDEPEPPRKTRPRSASVKIMFPRTRSQSAGSISSMATISDLSVSSMVLTRTGTNQSQARDAFNPEKLSKTRNPQGESILMMAIHQKKSEMLRYLLGTSFFDANFILEDISSEGATLLSAAVQAQDTASINLLLIELFRLSDDVLERYLRQTDVFGRTVAHYLFCAPDLISRLGRWLPWRKKDKNGQTPLFALCRSYDHPNYREMVGKAIKQAQAAQQDKAKLHIDEHIDARGNSLLHIAGDPAVVRMLLRCDGDVNAVNDKGFTPLMVASKYGRVEMVRAFFNDARVDLLARELRGLTAVELAKDDDIRNRIDGIYPLPTPNTSLTNLSDLVLFQNPPGEGGRVTAVVRSFFVEDASIRVVLKSGAPSGEDSSTFTVMTCRRSITDFQFLEVWLKFEHPASWLPKMNVQRSPYQIPSKPSRAVLRDIQLRVNNFLRTLLTHPTFGTHELLWEFFLVPEMQQNALMARSRKKVEAREDYIRDEFTPIEDTKEVEMFVSFARESVRSIRYATGSVTRRATAFKYAMQDLPDAFKLLTRHLSGFKFLSNTPHLAALHQLTTLLTPSDSHPYSTFIEDLRNQTAALQGIYLALSRPGGLIAGIHEEQKIIDRHVASLRRNDRWPLGIMDDTRARYQEQAAKNAQFAMEQKEKKAQELRYTQSVAASELAAFHEERVKVVRGALRGLARRMVVLERERLEGLERVVRGVKRVIEE</sequence>
<feature type="compositionally biased region" description="Low complexity" evidence="2">
    <location>
        <begin position="590"/>
        <end position="610"/>
    </location>
</feature>
<feature type="domain" description="VPS9" evidence="3">
    <location>
        <begin position="323"/>
        <end position="481"/>
    </location>
</feature>
<dbReference type="InterPro" id="IPR002110">
    <property type="entry name" value="Ankyrin_rpt"/>
</dbReference>
<dbReference type="Proteomes" id="UP000018144">
    <property type="component" value="Unassembled WGS sequence"/>
</dbReference>
<dbReference type="Gene3D" id="1.25.40.20">
    <property type="entry name" value="Ankyrin repeat-containing domain"/>
    <property type="match status" value="1"/>
</dbReference>
<dbReference type="GO" id="GO:0005886">
    <property type="term" value="C:plasma membrane"/>
    <property type="evidence" value="ECO:0007669"/>
    <property type="project" value="TreeGrafter"/>
</dbReference>
<dbReference type="InterPro" id="IPR003123">
    <property type="entry name" value="VPS9"/>
</dbReference>
<dbReference type="InterPro" id="IPR051248">
    <property type="entry name" value="UPF0507/Ank_repeat_27"/>
</dbReference>
<dbReference type="OMA" id="HFPMIAR"/>
<dbReference type="GO" id="GO:0030133">
    <property type="term" value="C:transport vesicle"/>
    <property type="evidence" value="ECO:0007669"/>
    <property type="project" value="TreeGrafter"/>
</dbReference>